<dbReference type="InterPro" id="IPR001031">
    <property type="entry name" value="Thioesterase"/>
</dbReference>
<evidence type="ECO:0000313" key="3">
    <source>
        <dbReference type="EMBL" id="VFK51956.1"/>
    </source>
</evidence>
<dbReference type="AlphaFoldDB" id="A0A450ZDV4"/>
<dbReference type="EMBL" id="CAADFV010000024">
    <property type="protein sequence ID" value="VFK55025.1"/>
    <property type="molecule type" value="Genomic_DNA"/>
</dbReference>
<feature type="domain" description="Thioesterase" evidence="2">
    <location>
        <begin position="17"/>
        <end position="241"/>
    </location>
</feature>
<reference evidence="3" key="1">
    <citation type="submission" date="2019-02" db="EMBL/GenBank/DDBJ databases">
        <authorList>
            <person name="Gruber-Vodicka R. H."/>
            <person name="Seah K. B. B."/>
        </authorList>
    </citation>
    <scope>NUCLEOTIDE SEQUENCE</scope>
    <source>
        <strain evidence="3">BECK_BY1</strain>
        <strain evidence="5">BECK_BY2</strain>
        <strain evidence="4">BECK_BY3</strain>
    </source>
</reference>
<dbReference type="GO" id="GO:0008610">
    <property type="term" value="P:lipid biosynthetic process"/>
    <property type="evidence" value="ECO:0007669"/>
    <property type="project" value="TreeGrafter"/>
</dbReference>
<proteinExistence type="inferred from homology"/>
<dbReference type="EMBL" id="CAADFX010000013">
    <property type="protein sequence ID" value="VFK51956.1"/>
    <property type="molecule type" value="Genomic_DNA"/>
</dbReference>
<protein>
    <submittedName>
        <fullName evidence="3">Surfactin synthase thioesterase subunit</fullName>
    </submittedName>
</protein>
<gene>
    <name evidence="3" type="ORF">BECKTUN1418D_GA0071000_101315</name>
    <name evidence="5" type="ORF">BECKTUN1418E_GA0071001_102421</name>
    <name evidence="4" type="ORF">BECKTUN1418F_GA0071002_102421</name>
</gene>
<dbReference type="PANTHER" id="PTHR11487:SF0">
    <property type="entry name" value="S-ACYL FATTY ACID SYNTHASE THIOESTERASE, MEDIUM CHAIN"/>
    <property type="match status" value="1"/>
</dbReference>
<organism evidence="3">
    <name type="scientific">Candidatus Kentrum sp. TUN</name>
    <dbReference type="NCBI Taxonomy" id="2126343"/>
    <lineage>
        <taxon>Bacteria</taxon>
        <taxon>Pseudomonadati</taxon>
        <taxon>Pseudomonadota</taxon>
        <taxon>Gammaproteobacteria</taxon>
        <taxon>Candidatus Kentrum</taxon>
    </lineage>
</organism>
<dbReference type="EMBL" id="CAADFY010000024">
    <property type="protein sequence ID" value="VFK53571.1"/>
    <property type="molecule type" value="Genomic_DNA"/>
</dbReference>
<sequence length="252" mass="28586">MDNRWLAGTTNPKAKIRLFCFPFAGGGTLTYRDWPQQFPSEIEVRPVRLPGRESRFGEPCFEETVPLAQALATDLLPYLNLPFAFFGHSLGALLAFELARELRRRKEPGPLCLIVSGRRAPQLILSREPYHKLSDSALINQLRDYGGTPEIIFQEPELMALFLPVIRADFALTDGYTYVPEAPFDYPIYAFNGEADHTVLKTDMDAWRQHTSNSFVLHLLSGGHFYLSESEGPSLVRMITKELETLISQHKQ</sequence>
<dbReference type="Gene3D" id="3.40.50.1820">
    <property type="entry name" value="alpha/beta hydrolase"/>
    <property type="match status" value="1"/>
</dbReference>
<dbReference type="InterPro" id="IPR012223">
    <property type="entry name" value="TEII"/>
</dbReference>
<dbReference type="InterPro" id="IPR029058">
    <property type="entry name" value="AB_hydrolase_fold"/>
</dbReference>
<dbReference type="Pfam" id="PF00975">
    <property type="entry name" value="Thioesterase"/>
    <property type="match status" value="1"/>
</dbReference>
<dbReference type="PANTHER" id="PTHR11487">
    <property type="entry name" value="THIOESTERASE"/>
    <property type="match status" value="1"/>
</dbReference>
<evidence type="ECO:0000256" key="1">
    <source>
        <dbReference type="ARBA" id="ARBA00007169"/>
    </source>
</evidence>
<evidence type="ECO:0000313" key="4">
    <source>
        <dbReference type="EMBL" id="VFK53571.1"/>
    </source>
</evidence>
<evidence type="ECO:0000313" key="5">
    <source>
        <dbReference type="EMBL" id="VFK55025.1"/>
    </source>
</evidence>
<comment type="similarity">
    <text evidence="1">Belongs to the thioesterase family.</text>
</comment>
<name>A0A450ZDV4_9GAMM</name>
<evidence type="ECO:0000259" key="2">
    <source>
        <dbReference type="Pfam" id="PF00975"/>
    </source>
</evidence>
<accession>A0A450ZDV4</accession>
<dbReference type="SUPFAM" id="SSF53474">
    <property type="entry name" value="alpha/beta-Hydrolases"/>
    <property type="match status" value="1"/>
</dbReference>